<dbReference type="GO" id="GO:0042597">
    <property type="term" value="C:periplasmic space"/>
    <property type="evidence" value="ECO:0007669"/>
    <property type="project" value="UniProtKB-ARBA"/>
</dbReference>
<sequence length="641" mass="74133">MMRKVMVILVSIAVCLIGTVSALAAKYNEAPMLRVKVAAGELPPVEERLPEEPLVVEVVEEIGQYGGTLHEAYPGPRHYEELEMAAERMLRITEGGVAPNIAKDYKFSEDGKVLTLYLRKGMRWSDGAPFTADDIMFWYEDVLQNKDLTPVLPKAWCPGGKLMEMKKIDDYTVQLNFAKPYPMIIKGLAHWGGGVTSFFLPAHYLKKYHIKYNPEADEMAKKSGFEHWWQLFQQKSNLGGALGAQADPNAPTLKAFVLKEKGPNYIVAERNPYYWKVDPAGNQLPYIDRIVVSAVADRETYNAKIVAGEVDLAGMQTELRNLPLYKESAEKGNYRVLLWQRVQGVDVCYQPNQTYKKDLVLRDIFRDVRFRRALSLAIDREDINEAIYFGLAVPRQTTVIPQSEYYEEEFAKAYAQYDPEEANRLLDEMGLKWDENHEYRLRPDGKRLTIILEYCEMETPKTPTTELVKEYWKKIGIDLRVKVISGELDSVRYVGNQVQMGLWHADRCGFLFDTEPFWFVPMRHGWECTWAPLWAQWYVTRGEEGEEPPEEAKKNIERYERMQVTMDEEERIRLGKEILRSQAENLWTIGTVGLAPHPVIVRNNLRNVPEKAVLGWDYFWTLPQKPEQYFLKHPLLPSQER</sequence>
<accession>A0A497E1B3</accession>
<dbReference type="PANTHER" id="PTHR30290:SF62">
    <property type="entry name" value="OLIGOPEPTIDE ABC TRANSPORTER, PERIPLASMIC OLIGOPEPTIDE-BINDING PROTEIN"/>
    <property type="match status" value="1"/>
</dbReference>
<evidence type="ECO:0000313" key="2">
    <source>
        <dbReference type="EMBL" id="RLE07106.1"/>
    </source>
</evidence>
<dbReference type="Pfam" id="PF00496">
    <property type="entry name" value="SBP_bac_5"/>
    <property type="match status" value="1"/>
</dbReference>
<feature type="domain" description="Solute-binding protein family 5" evidence="1">
    <location>
        <begin position="97"/>
        <end position="500"/>
    </location>
</feature>
<proteinExistence type="predicted"/>
<dbReference type="GO" id="GO:0015833">
    <property type="term" value="P:peptide transport"/>
    <property type="evidence" value="ECO:0007669"/>
    <property type="project" value="TreeGrafter"/>
</dbReference>
<evidence type="ECO:0000313" key="3">
    <source>
        <dbReference type="Proteomes" id="UP000279422"/>
    </source>
</evidence>
<dbReference type="Proteomes" id="UP000279422">
    <property type="component" value="Unassembled WGS sequence"/>
</dbReference>
<reference evidence="2 3" key="1">
    <citation type="submission" date="2018-06" db="EMBL/GenBank/DDBJ databases">
        <title>Extensive metabolic versatility and redundancy in microbially diverse, dynamic hydrothermal sediments.</title>
        <authorList>
            <person name="Dombrowski N."/>
            <person name="Teske A."/>
            <person name="Baker B.J."/>
        </authorList>
    </citation>
    <scope>NUCLEOTIDE SEQUENCE [LARGE SCALE GENOMIC DNA]</scope>
    <source>
        <strain evidence="2">B47_G16</strain>
    </source>
</reference>
<comment type="caution">
    <text evidence="2">The sequence shown here is derived from an EMBL/GenBank/DDBJ whole genome shotgun (WGS) entry which is preliminary data.</text>
</comment>
<dbReference type="GO" id="GO:0043190">
    <property type="term" value="C:ATP-binding cassette (ABC) transporter complex"/>
    <property type="evidence" value="ECO:0007669"/>
    <property type="project" value="InterPro"/>
</dbReference>
<dbReference type="Gene3D" id="3.40.190.10">
    <property type="entry name" value="Periplasmic binding protein-like II"/>
    <property type="match status" value="1"/>
</dbReference>
<evidence type="ECO:0000259" key="1">
    <source>
        <dbReference type="Pfam" id="PF00496"/>
    </source>
</evidence>
<dbReference type="InterPro" id="IPR000914">
    <property type="entry name" value="SBP_5_dom"/>
</dbReference>
<dbReference type="CDD" id="cd08500">
    <property type="entry name" value="PBP2_NikA_DppA_OppA_like_4"/>
    <property type="match status" value="1"/>
</dbReference>
<dbReference type="InterPro" id="IPR039424">
    <property type="entry name" value="SBP_5"/>
</dbReference>
<protein>
    <submittedName>
        <fullName evidence="2">ABC transporter substrate-binding protein</fullName>
    </submittedName>
</protein>
<dbReference type="AlphaFoldDB" id="A0A497E1B3"/>
<dbReference type="GO" id="GO:1904680">
    <property type="term" value="F:peptide transmembrane transporter activity"/>
    <property type="evidence" value="ECO:0007669"/>
    <property type="project" value="TreeGrafter"/>
</dbReference>
<dbReference type="SUPFAM" id="SSF53850">
    <property type="entry name" value="Periplasmic binding protein-like II"/>
    <property type="match status" value="1"/>
</dbReference>
<dbReference type="PANTHER" id="PTHR30290">
    <property type="entry name" value="PERIPLASMIC BINDING COMPONENT OF ABC TRANSPORTER"/>
    <property type="match status" value="1"/>
</dbReference>
<name>A0A497E1B3_UNCAE</name>
<gene>
    <name evidence="2" type="ORF">DRJ00_08705</name>
</gene>
<dbReference type="EMBL" id="QMPZ01000196">
    <property type="protein sequence ID" value="RLE07106.1"/>
    <property type="molecule type" value="Genomic_DNA"/>
</dbReference>
<organism evidence="2 3">
    <name type="scientific">Aerophobetes bacterium</name>
    <dbReference type="NCBI Taxonomy" id="2030807"/>
    <lineage>
        <taxon>Bacteria</taxon>
        <taxon>Candidatus Aerophobota</taxon>
    </lineage>
</organism>
<dbReference type="Gene3D" id="3.10.105.10">
    <property type="entry name" value="Dipeptide-binding Protein, Domain 3"/>
    <property type="match status" value="1"/>
</dbReference>